<dbReference type="EMBL" id="AQQZ01000008">
    <property type="protein sequence ID" value="KNG92515.1"/>
    <property type="molecule type" value="Genomic_DNA"/>
</dbReference>
<proteinExistence type="predicted"/>
<evidence type="ECO:0000313" key="2">
    <source>
        <dbReference type="Proteomes" id="UP000036938"/>
    </source>
</evidence>
<evidence type="ECO:0000313" key="1">
    <source>
        <dbReference type="EMBL" id="KNG92515.1"/>
    </source>
</evidence>
<dbReference type="Proteomes" id="UP000036938">
    <property type="component" value="Unassembled WGS sequence"/>
</dbReference>
<comment type="caution">
    <text evidence="1">The sequence shown here is derived from an EMBL/GenBank/DDBJ whole genome shotgun (WGS) entry which is preliminary data.</text>
</comment>
<organism evidence="1 2">
    <name type="scientific">Pseudaestuariivita atlantica</name>
    <dbReference type="NCBI Taxonomy" id="1317121"/>
    <lineage>
        <taxon>Bacteria</taxon>
        <taxon>Pseudomonadati</taxon>
        <taxon>Pseudomonadota</taxon>
        <taxon>Alphaproteobacteria</taxon>
        <taxon>Rhodobacterales</taxon>
        <taxon>Paracoccaceae</taxon>
        <taxon>Pseudaestuariivita</taxon>
    </lineage>
</organism>
<keyword evidence="2" id="KW-1185">Reference proteome</keyword>
<gene>
    <name evidence="1" type="ORF">ATO11_15880</name>
</gene>
<accession>A0A0L1JL91</accession>
<reference evidence="1 2" key="1">
    <citation type="journal article" date="2015" name="Int. J. Syst. Evol. Microbiol.">
        <title>Aestuariivita atlantica sp. nov., isolated from deep sea sediment of the Atlantic Ocean.</title>
        <authorList>
            <person name="Li G."/>
            <person name="Lai Q."/>
            <person name="Du Y."/>
            <person name="Liu X."/>
            <person name="Sun F."/>
            <person name="Shao Z."/>
        </authorList>
    </citation>
    <scope>NUCLEOTIDE SEQUENCE [LARGE SCALE GENOMIC DNA]</scope>
    <source>
        <strain evidence="1 2">22II-S11-z3</strain>
    </source>
</reference>
<protein>
    <submittedName>
        <fullName evidence="1">Uncharacterized protein</fullName>
    </submittedName>
</protein>
<sequence>MEKPAPEGTMKISSFELSRTFLDTVSDVTDDRVDRLADSFAFELLEGPEDLAALLARDNGVVGRMVVEDETGAPTVFALKLDAD</sequence>
<dbReference type="AlphaFoldDB" id="A0A0L1JL91"/>
<name>A0A0L1JL91_9RHOB</name>